<evidence type="ECO:0000313" key="3">
    <source>
        <dbReference type="Proteomes" id="UP000594129"/>
    </source>
</evidence>
<dbReference type="EMBL" id="MT774409">
    <property type="protein sequence ID" value="QOR57770.1"/>
    <property type="molecule type" value="Genomic_DNA"/>
</dbReference>
<dbReference type="KEGG" id="vg:65131929"/>
<organism evidence="2 3">
    <name type="scientific">uncultured phage cr131_1</name>
    <dbReference type="NCBI Taxonomy" id="2772093"/>
    <lineage>
        <taxon>Viruses</taxon>
        <taxon>Duplodnaviria</taxon>
        <taxon>Heunggongvirae</taxon>
        <taxon>Uroviricota</taxon>
        <taxon>Caudoviricetes</taxon>
        <taxon>Crassvirales</taxon>
        <taxon>Suoliviridae</taxon>
        <taxon>Oafivirinae</taxon>
        <taxon>Cacepaovirus</taxon>
        <taxon>Cacepaovirus simiae</taxon>
    </lineage>
</organism>
<dbReference type="RefSeq" id="YP_010113410.1">
    <property type="nucleotide sequence ID" value="NC_055902.1"/>
</dbReference>
<name>A0A7M1RXL8_9CAUD</name>
<sequence>MANKNKKSVIPTAPKTKKEESVNNGEKTNNTVEVIDAKSLKNLTQPKQQAGLDANHQVDVLMGLKAYFHDDPSAEAKFGKDPVDKINRLTAIGFATAFVQEAFNGDNNWAATMRTAQLEELKAVAPMIGFTIDTKMLPKPDEAGNVIVPAKAVKVTKETKKKLEAEKKVINSKPIIDPTKIENEDQLRQSLTFMLSDPSVRRPYDRIVRATEFLRSYQLLQANGNEDTTTAVNSKSVSDLLEEIRVLVGEIPFSTVGLSHFIYTKTSESKSPIFAFCLLRSASKNKDTNVVPVDDNVIAAMVRTLVNWTNESKLIEATKNLERAKAELAAGNAKQDYVDAVQYNVDYHKKIFDAVTDCPTDFADNLLDNLNSEDKDLRKAACMAESGILKSYYPSLESVDAAGEQKDQLMHDIQQRAGIITNLFRDPLSQDIRYSETNLSYEAPKAEEKKAEEKN</sequence>
<feature type="region of interest" description="Disordered" evidence="1">
    <location>
        <begin position="435"/>
        <end position="455"/>
    </location>
</feature>
<feature type="compositionally biased region" description="Basic and acidic residues" evidence="1">
    <location>
        <begin position="444"/>
        <end position="455"/>
    </location>
</feature>
<evidence type="ECO:0000256" key="1">
    <source>
        <dbReference type="SAM" id="MobiDB-lite"/>
    </source>
</evidence>
<dbReference type="Proteomes" id="UP000594129">
    <property type="component" value="Segment"/>
</dbReference>
<reference evidence="2 3" key="1">
    <citation type="submission" date="2020-07" db="EMBL/GenBank/DDBJ databases">
        <title>Taxonomic proposal: Crassvirales, a new order of highly abundant and diverse bacterial viruses.</title>
        <authorList>
            <person name="Shkoporov A.N."/>
            <person name="Stockdale S.R."/>
            <person name="Guerin E."/>
            <person name="Ross R.P."/>
            <person name="Hill C."/>
        </authorList>
    </citation>
    <scope>NUCLEOTIDE SEQUENCE [LARGE SCALE GENOMIC DNA]</scope>
</reference>
<evidence type="ECO:0000313" key="2">
    <source>
        <dbReference type="EMBL" id="QOR57770.1"/>
    </source>
</evidence>
<feature type="region of interest" description="Disordered" evidence="1">
    <location>
        <begin position="1"/>
        <end position="30"/>
    </location>
</feature>
<protein>
    <submittedName>
        <fullName evidence="2">Uncharacterized protein</fullName>
    </submittedName>
</protein>
<accession>A0A7M1RXL8</accession>
<dbReference type="GeneID" id="65131929"/>
<keyword evidence="3" id="KW-1185">Reference proteome</keyword>
<proteinExistence type="predicted"/>